<evidence type="ECO:0000259" key="1">
    <source>
        <dbReference type="PROSITE" id="PS51886"/>
    </source>
</evidence>
<accession>A0ABN8NPN7</accession>
<proteinExistence type="predicted"/>
<dbReference type="SMART" id="SM00584">
    <property type="entry name" value="TLDc"/>
    <property type="match status" value="1"/>
</dbReference>
<sequence>GFNASAILGNDIKYLENLTSFLEPVINSSVRSRFVRCWHAKENGWAASTFHGNCCDKGPTVTIIQVGSFIFGGYSDVSWKSPPVCMYGNSSKAFIYSLNNDNGSGHAVYNPVKLQVRSYRHSYAVYLCASTGPIFGRRDIYISNYSASNQDSYTRCGRSYPFPLGDSLFSYYHYHYHYYYRHRCTFYAGEFRFTPTNIEVFYETTT</sequence>
<dbReference type="InterPro" id="IPR006571">
    <property type="entry name" value="TLDc_dom"/>
</dbReference>
<protein>
    <recommendedName>
        <fullName evidence="1">TLDc domain-containing protein</fullName>
    </recommendedName>
</protein>
<feature type="non-terminal residue" evidence="2">
    <location>
        <position position="1"/>
    </location>
</feature>
<organism evidence="2 3">
    <name type="scientific">Porites lobata</name>
    <dbReference type="NCBI Taxonomy" id="104759"/>
    <lineage>
        <taxon>Eukaryota</taxon>
        <taxon>Metazoa</taxon>
        <taxon>Cnidaria</taxon>
        <taxon>Anthozoa</taxon>
        <taxon>Hexacorallia</taxon>
        <taxon>Scleractinia</taxon>
        <taxon>Fungiina</taxon>
        <taxon>Poritidae</taxon>
        <taxon>Porites</taxon>
    </lineage>
</organism>
<gene>
    <name evidence="2" type="ORF">PLOB_00022258</name>
</gene>
<dbReference type="Pfam" id="PF07534">
    <property type="entry name" value="TLD"/>
    <property type="match status" value="1"/>
</dbReference>
<dbReference type="PROSITE" id="PS51886">
    <property type="entry name" value="TLDC"/>
    <property type="match status" value="1"/>
</dbReference>
<name>A0ABN8NPN7_9CNID</name>
<feature type="domain" description="TLDc" evidence="1">
    <location>
        <begin position="6"/>
        <end position="206"/>
    </location>
</feature>
<comment type="caution">
    <text evidence="2">The sequence shown here is derived from an EMBL/GenBank/DDBJ whole genome shotgun (WGS) entry which is preliminary data.</text>
</comment>
<evidence type="ECO:0000313" key="2">
    <source>
        <dbReference type="EMBL" id="CAH3113377.1"/>
    </source>
</evidence>
<dbReference type="Proteomes" id="UP001159405">
    <property type="component" value="Unassembled WGS sequence"/>
</dbReference>
<evidence type="ECO:0000313" key="3">
    <source>
        <dbReference type="Proteomes" id="UP001159405"/>
    </source>
</evidence>
<dbReference type="EMBL" id="CALNXK010000026">
    <property type="protein sequence ID" value="CAH3113377.1"/>
    <property type="molecule type" value="Genomic_DNA"/>
</dbReference>
<keyword evidence="3" id="KW-1185">Reference proteome</keyword>
<reference evidence="2 3" key="1">
    <citation type="submission" date="2022-05" db="EMBL/GenBank/DDBJ databases">
        <authorList>
            <consortium name="Genoscope - CEA"/>
            <person name="William W."/>
        </authorList>
    </citation>
    <scope>NUCLEOTIDE SEQUENCE [LARGE SCALE GENOMIC DNA]</scope>
</reference>